<dbReference type="InterPro" id="IPR002683">
    <property type="entry name" value="PsbP_C"/>
</dbReference>
<feature type="region of interest" description="Disordered" evidence="1">
    <location>
        <begin position="1"/>
        <end position="40"/>
    </location>
</feature>
<evidence type="ECO:0000313" key="3">
    <source>
        <dbReference type="EMBL" id="KAJ4747418.1"/>
    </source>
</evidence>
<keyword evidence="5" id="KW-1185">Reference proteome</keyword>
<dbReference type="Pfam" id="PF01789">
    <property type="entry name" value="PsbP"/>
    <property type="match status" value="1"/>
</dbReference>
<dbReference type="AlphaFoldDB" id="A0AAV8BW42"/>
<evidence type="ECO:0000313" key="4">
    <source>
        <dbReference type="EMBL" id="KAJ4799600.1"/>
    </source>
</evidence>
<dbReference type="GO" id="GO:0019898">
    <property type="term" value="C:extrinsic component of membrane"/>
    <property type="evidence" value="ECO:0007669"/>
    <property type="project" value="InterPro"/>
</dbReference>
<dbReference type="Gene3D" id="3.40.1000.10">
    <property type="entry name" value="Mog1/PsbP, alpha/beta/alpha sandwich"/>
    <property type="match status" value="1"/>
</dbReference>
<dbReference type="PANTHER" id="PTHR31407">
    <property type="match status" value="1"/>
</dbReference>
<feature type="compositionally biased region" description="Polar residues" evidence="1">
    <location>
        <begin position="19"/>
        <end position="36"/>
    </location>
</feature>
<gene>
    <name evidence="4" type="ORF">LUZ62_050846</name>
    <name evidence="3" type="ORF">LUZ62_081823</name>
</gene>
<accession>A0AAV8BW42</accession>
<evidence type="ECO:0000259" key="2">
    <source>
        <dbReference type="Pfam" id="PF01789"/>
    </source>
</evidence>
<feature type="domain" description="PsbP C-terminal" evidence="2">
    <location>
        <begin position="79"/>
        <end position="237"/>
    </location>
</feature>
<name>A0AAV8BW42_9POAL</name>
<dbReference type="Proteomes" id="UP001140206">
    <property type="component" value="Chromosome 2"/>
</dbReference>
<evidence type="ECO:0000256" key="1">
    <source>
        <dbReference type="SAM" id="MobiDB-lite"/>
    </source>
</evidence>
<reference evidence="3" key="1">
    <citation type="submission" date="2022-08" db="EMBL/GenBank/DDBJ databases">
        <authorList>
            <person name="Marques A."/>
        </authorList>
    </citation>
    <scope>NUCLEOTIDE SEQUENCE</scope>
    <source>
        <strain evidence="3">RhyPub2mFocal</strain>
        <tissue evidence="3">Leaves</tissue>
    </source>
</reference>
<dbReference type="SUPFAM" id="SSF55724">
    <property type="entry name" value="Mog1p/PsbP-like"/>
    <property type="match status" value="1"/>
</dbReference>
<dbReference type="GO" id="GO:0015979">
    <property type="term" value="P:photosynthesis"/>
    <property type="evidence" value="ECO:0007669"/>
    <property type="project" value="InterPro"/>
</dbReference>
<proteinExistence type="predicted"/>
<comment type="caution">
    <text evidence="3">The sequence shown here is derived from an EMBL/GenBank/DDBJ whole genome shotgun (WGS) entry which is preliminary data.</text>
</comment>
<dbReference type="EMBL" id="JAMFTS010000005">
    <property type="protein sequence ID" value="KAJ4747418.1"/>
    <property type="molecule type" value="Genomic_DNA"/>
</dbReference>
<dbReference type="PANTHER" id="PTHR31407:SF17">
    <property type="entry name" value="PSBP DOMAIN-CONTAINING PROTEIN 3, CHLOROPLASTIC"/>
    <property type="match status" value="1"/>
</dbReference>
<protein>
    <submittedName>
        <fullName evidence="3">Photosystem II reaction center PsbP family protein</fullName>
    </submittedName>
</protein>
<dbReference type="GO" id="GO:0009654">
    <property type="term" value="C:photosystem II oxygen evolving complex"/>
    <property type="evidence" value="ECO:0007669"/>
    <property type="project" value="InterPro"/>
</dbReference>
<dbReference type="EMBL" id="JAMFTS010000002">
    <property type="protein sequence ID" value="KAJ4799600.1"/>
    <property type="molecule type" value="Genomic_DNA"/>
</dbReference>
<dbReference type="Proteomes" id="UP001140206">
    <property type="component" value="Chromosome 5"/>
</dbReference>
<sequence>MATVASLHSPATLPRRRVSPSNTSARGIHNVGNTASHRGGSSVAIRRREALFQVLLSGASFASLLLAKEASADTDVQGNFKPYEDETFRYRIMIPQDWSVGAGQSDGVRSIFAFYPEENSDSNVSVVITSISPDFTKLQSFGSVDDFAENLVNGLDRSWQRPPGLAAKLLDTKSTNGLYYLEYTLQNPGEKKRHIFSAVGLAKDVWYNRLYTVTGQFIEDESEKYRSQVEKAVSSFRLTTLT</sequence>
<dbReference type="InterPro" id="IPR016123">
    <property type="entry name" value="Mog1/PsbP_a/b/a-sand"/>
</dbReference>
<dbReference type="GO" id="GO:0005509">
    <property type="term" value="F:calcium ion binding"/>
    <property type="evidence" value="ECO:0007669"/>
    <property type="project" value="InterPro"/>
</dbReference>
<evidence type="ECO:0000313" key="5">
    <source>
        <dbReference type="Proteomes" id="UP001140206"/>
    </source>
</evidence>
<organism evidence="3 5">
    <name type="scientific">Rhynchospora pubera</name>
    <dbReference type="NCBI Taxonomy" id="906938"/>
    <lineage>
        <taxon>Eukaryota</taxon>
        <taxon>Viridiplantae</taxon>
        <taxon>Streptophyta</taxon>
        <taxon>Embryophyta</taxon>
        <taxon>Tracheophyta</taxon>
        <taxon>Spermatophyta</taxon>
        <taxon>Magnoliopsida</taxon>
        <taxon>Liliopsida</taxon>
        <taxon>Poales</taxon>
        <taxon>Cyperaceae</taxon>
        <taxon>Cyperoideae</taxon>
        <taxon>Rhynchosporeae</taxon>
        <taxon>Rhynchospora</taxon>
    </lineage>
</organism>